<dbReference type="InterPro" id="IPR008271">
    <property type="entry name" value="Ser/Thr_kinase_AS"/>
</dbReference>
<dbReference type="GO" id="GO:0010389">
    <property type="term" value="P:regulation of G2/M transition of mitotic cell cycle"/>
    <property type="evidence" value="ECO:0007669"/>
    <property type="project" value="TreeGrafter"/>
</dbReference>
<evidence type="ECO:0000256" key="6">
    <source>
        <dbReference type="ARBA" id="ARBA00022777"/>
    </source>
</evidence>
<organism evidence="9 10">
    <name type="scientific">Adineta ricciae</name>
    <name type="common">Rotifer</name>
    <dbReference type="NCBI Taxonomy" id="249248"/>
    <lineage>
        <taxon>Eukaryota</taxon>
        <taxon>Metazoa</taxon>
        <taxon>Spiralia</taxon>
        <taxon>Gnathifera</taxon>
        <taxon>Rotifera</taxon>
        <taxon>Eurotatoria</taxon>
        <taxon>Bdelloidea</taxon>
        <taxon>Adinetida</taxon>
        <taxon>Adinetidae</taxon>
        <taxon>Adineta</taxon>
    </lineage>
</organism>
<evidence type="ECO:0000256" key="5">
    <source>
        <dbReference type="ARBA" id="ARBA00022741"/>
    </source>
</evidence>
<dbReference type="GO" id="GO:0007165">
    <property type="term" value="P:signal transduction"/>
    <property type="evidence" value="ECO:0007669"/>
    <property type="project" value="TreeGrafter"/>
</dbReference>
<evidence type="ECO:0000313" key="9">
    <source>
        <dbReference type="EMBL" id="CAF0960644.1"/>
    </source>
</evidence>
<evidence type="ECO:0000256" key="2">
    <source>
        <dbReference type="ARBA" id="ARBA00012425"/>
    </source>
</evidence>
<comment type="similarity">
    <text evidence="1">Belongs to the protein kinase superfamily. CMGC Ser/Thr protein kinase family. CDC2/CDKX subfamily.</text>
</comment>
<keyword evidence="3" id="KW-0723">Serine/threonine-protein kinase</keyword>
<dbReference type="GO" id="GO:0005524">
    <property type="term" value="F:ATP binding"/>
    <property type="evidence" value="ECO:0007669"/>
    <property type="project" value="UniProtKB-KW"/>
</dbReference>
<evidence type="ECO:0000256" key="7">
    <source>
        <dbReference type="ARBA" id="ARBA00022840"/>
    </source>
</evidence>
<evidence type="ECO:0000256" key="1">
    <source>
        <dbReference type="ARBA" id="ARBA00006485"/>
    </source>
</evidence>
<dbReference type="GO" id="GO:0000082">
    <property type="term" value="P:G1/S transition of mitotic cell cycle"/>
    <property type="evidence" value="ECO:0007669"/>
    <property type="project" value="TreeGrafter"/>
</dbReference>
<protein>
    <recommendedName>
        <fullName evidence="2">cyclin-dependent kinase</fullName>
        <ecNumber evidence="2">2.7.11.22</ecNumber>
    </recommendedName>
</protein>
<dbReference type="GO" id="GO:0030332">
    <property type="term" value="F:cyclin binding"/>
    <property type="evidence" value="ECO:0007669"/>
    <property type="project" value="TreeGrafter"/>
</dbReference>
<keyword evidence="6" id="KW-0418">Kinase</keyword>
<dbReference type="SUPFAM" id="SSF56112">
    <property type="entry name" value="Protein kinase-like (PK-like)"/>
    <property type="match status" value="1"/>
</dbReference>
<dbReference type="PANTHER" id="PTHR24056:SF254">
    <property type="entry name" value="CYCLIN-DEPENDENT KINASE 2"/>
    <property type="match status" value="1"/>
</dbReference>
<dbReference type="SMART" id="SM00220">
    <property type="entry name" value="S_TKc"/>
    <property type="match status" value="1"/>
</dbReference>
<dbReference type="Gene3D" id="1.10.510.10">
    <property type="entry name" value="Transferase(Phosphotransferase) domain 1"/>
    <property type="match status" value="1"/>
</dbReference>
<dbReference type="Pfam" id="PF00069">
    <property type="entry name" value="Pkinase"/>
    <property type="match status" value="1"/>
</dbReference>
<keyword evidence="4" id="KW-0808">Transferase</keyword>
<dbReference type="GO" id="GO:0010468">
    <property type="term" value="P:regulation of gene expression"/>
    <property type="evidence" value="ECO:0007669"/>
    <property type="project" value="TreeGrafter"/>
</dbReference>
<dbReference type="OrthoDB" id="9972580at2759"/>
<dbReference type="Gene3D" id="3.30.200.20">
    <property type="entry name" value="Phosphorylase Kinase, domain 1"/>
    <property type="match status" value="1"/>
</dbReference>
<evidence type="ECO:0000259" key="8">
    <source>
        <dbReference type="PROSITE" id="PS50011"/>
    </source>
</evidence>
<reference evidence="9" key="1">
    <citation type="submission" date="2021-02" db="EMBL/GenBank/DDBJ databases">
        <authorList>
            <person name="Nowell W R."/>
        </authorList>
    </citation>
    <scope>NUCLEOTIDE SEQUENCE</scope>
</reference>
<dbReference type="GO" id="GO:0000307">
    <property type="term" value="C:cyclin-dependent protein kinase holoenzyme complex"/>
    <property type="evidence" value="ECO:0007669"/>
    <property type="project" value="TreeGrafter"/>
</dbReference>
<dbReference type="PROSITE" id="PS00108">
    <property type="entry name" value="PROTEIN_KINASE_ST"/>
    <property type="match status" value="1"/>
</dbReference>
<dbReference type="PROSITE" id="PS50011">
    <property type="entry name" value="PROTEIN_KINASE_DOM"/>
    <property type="match status" value="1"/>
</dbReference>
<dbReference type="InterPro" id="IPR050108">
    <property type="entry name" value="CDK"/>
</dbReference>
<feature type="domain" description="Protein kinase" evidence="8">
    <location>
        <begin position="54"/>
        <end position="347"/>
    </location>
</feature>
<dbReference type="AlphaFoldDB" id="A0A814DUV3"/>
<dbReference type="InterPro" id="IPR000719">
    <property type="entry name" value="Prot_kinase_dom"/>
</dbReference>
<accession>A0A814DUV3</accession>
<evidence type="ECO:0000313" key="10">
    <source>
        <dbReference type="Proteomes" id="UP000663852"/>
    </source>
</evidence>
<keyword evidence="5" id="KW-0547">Nucleotide-binding</keyword>
<dbReference type="PANTHER" id="PTHR24056">
    <property type="entry name" value="CELL DIVISION PROTEIN KINASE"/>
    <property type="match status" value="1"/>
</dbReference>
<gene>
    <name evidence="9" type="ORF">EDS130_LOCUS12832</name>
</gene>
<dbReference type="EMBL" id="CAJNOJ010000049">
    <property type="protein sequence ID" value="CAF0960644.1"/>
    <property type="molecule type" value="Genomic_DNA"/>
</dbReference>
<name>A0A814DUV3_ADIRI</name>
<dbReference type="InterPro" id="IPR011009">
    <property type="entry name" value="Kinase-like_dom_sf"/>
</dbReference>
<dbReference type="Proteomes" id="UP000663852">
    <property type="component" value="Unassembled WGS sequence"/>
</dbReference>
<dbReference type="EC" id="2.7.11.22" evidence="2"/>
<dbReference type="FunFam" id="1.10.510.10:FF:000611">
    <property type="entry name" value="CMGC family protein kinase"/>
    <property type="match status" value="1"/>
</dbReference>
<keyword evidence="7" id="KW-0067">ATP-binding</keyword>
<dbReference type="GO" id="GO:0004693">
    <property type="term" value="F:cyclin-dependent protein serine/threonine kinase activity"/>
    <property type="evidence" value="ECO:0007669"/>
    <property type="project" value="UniProtKB-EC"/>
</dbReference>
<proteinExistence type="inferred from homology"/>
<sequence>MNSFVNRLNINYDNCCRKSTHFNRKNLNGKIHETNSLVYIHSIRTNLSPWSVELTLGSVSLLGTYGVVECVRNVNTRQRLARKTIKLTSKQEEENELPATAVREIAVLKSIHHPNIILLSHVAFEPVYGGGCNHLCLYLEYLPTDLKRYLDALGPGERINPRLVKSYSYQLLSAIECLHRHRILHRDLKPPNILIDYEGHLKLADFGLARQCHMPERTLTHEVVTLWYRPPEVLLNAPTYGTALDIWGFGCVFAEMTLREPLFRGECEIDQLLLIFRLLGTPTVFHWPEIAQCLYYQTGLPKFPLDDVQLSRLPISVQCRQFLKDILIYNPKHRPTARQLLEGHEYLAEGAILTQPSLKNGLMERPIRSVIDRAIRQQNESMRTVR</sequence>
<comment type="caution">
    <text evidence="9">The sequence shown here is derived from an EMBL/GenBank/DDBJ whole genome shotgun (WGS) entry which is preliminary data.</text>
</comment>
<dbReference type="GO" id="GO:0005634">
    <property type="term" value="C:nucleus"/>
    <property type="evidence" value="ECO:0007669"/>
    <property type="project" value="TreeGrafter"/>
</dbReference>
<evidence type="ECO:0000256" key="4">
    <source>
        <dbReference type="ARBA" id="ARBA00022679"/>
    </source>
</evidence>
<evidence type="ECO:0000256" key="3">
    <source>
        <dbReference type="ARBA" id="ARBA00022527"/>
    </source>
</evidence>
<dbReference type="GO" id="GO:0005737">
    <property type="term" value="C:cytoplasm"/>
    <property type="evidence" value="ECO:0007669"/>
    <property type="project" value="TreeGrafter"/>
</dbReference>